<gene>
    <name evidence="2" type="ORF">CAUJ_LOCUS6144</name>
</gene>
<dbReference type="Proteomes" id="UP000835052">
    <property type="component" value="Unassembled WGS sequence"/>
</dbReference>
<protein>
    <recommendedName>
        <fullName evidence="1">MADF domain-containing protein</fullName>
    </recommendedName>
</protein>
<reference evidence="2" key="1">
    <citation type="submission" date="2020-10" db="EMBL/GenBank/DDBJ databases">
        <authorList>
            <person name="Kikuchi T."/>
        </authorList>
    </citation>
    <scope>NUCLEOTIDE SEQUENCE</scope>
    <source>
        <strain evidence="2">NKZ352</strain>
    </source>
</reference>
<dbReference type="InterPro" id="IPR039353">
    <property type="entry name" value="TF_Adf1"/>
</dbReference>
<dbReference type="PROSITE" id="PS51029">
    <property type="entry name" value="MADF"/>
    <property type="match status" value="2"/>
</dbReference>
<evidence type="ECO:0000313" key="2">
    <source>
        <dbReference type="EMBL" id="CAD6190225.1"/>
    </source>
</evidence>
<dbReference type="AlphaFoldDB" id="A0A8S1H3X3"/>
<accession>A0A8S1H3X3</accession>
<dbReference type="PANTHER" id="PTHR12243">
    <property type="entry name" value="MADF DOMAIN TRANSCRIPTION FACTOR"/>
    <property type="match status" value="1"/>
</dbReference>
<comment type="caution">
    <text evidence="2">The sequence shown here is derived from an EMBL/GenBank/DDBJ whole genome shotgun (WGS) entry which is preliminary data.</text>
</comment>
<evidence type="ECO:0000259" key="1">
    <source>
        <dbReference type="PROSITE" id="PS51029"/>
    </source>
</evidence>
<dbReference type="PANTHER" id="PTHR12243:SF57">
    <property type="entry name" value="ALCOHOL DEHYDROGENASE TRANSCRIPTION FACTOR MYB_SANT-LIKE PROTEIN"/>
    <property type="match status" value="1"/>
</dbReference>
<dbReference type="InterPro" id="IPR006578">
    <property type="entry name" value="MADF-dom"/>
</dbReference>
<evidence type="ECO:0000313" key="3">
    <source>
        <dbReference type="Proteomes" id="UP000835052"/>
    </source>
</evidence>
<feature type="domain" description="MADF" evidence="1">
    <location>
        <begin position="41"/>
        <end position="127"/>
    </location>
</feature>
<dbReference type="OrthoDB" id="270189at2759"/>
<dbReference type="Pfam" id="PF10545">
    <property type="entry name" value="MADF_DNA_bdg"/>
    <property type="match status" value="2"/>
</dbReference>
<dbReference type="SMART" id="SM00595">
    <property type="entry name" value="MADF"/>
    <property type="match status" value="2"/>
</dbReference>
<dbReference type="EMBL" id="CAJGYM010000014">
    <property type="protein sequence ID" value="CAD6190225.1"/>
    <property type="molecule type" value="Genomic_DNA"/>
</dbReference>
<dbReference type="GO" id="GO:0005667">
    <property type="term" value="C:transcription regulator complex"/>
    <property type="evidence" value="ECO:0007669"/>
    <property type="project" value="TreeGrafter"/>
</dbReference>
<keyword evidence="3" id="KW-1185">Reference proteome</keyword>
<proteinExistence type="predicted"/>
<feature type="domain" description="MADF" evidence="1">
    <location>
        <begin position="154"/>
        <end position="245"/>
    </location>
</feature>
<dbReference type="GO" id="GO:0005634">
    <property type="term" value="C:nucleus"/>
    <property type="evidence" value="ECO:0007669"/>
    <property type="project" value="TreeGrafter"/>
</dbReference>
<sequence length="343" mass="40302">MMNSNVMMIKDEYICRKDDYMMSPAFGRLTEELIEPTFNLRLIEAVKHSRCIFDSGDRQYRNTEYKNKVWNRLVSVLSFEGDPRALASRWKQLRDKYGKEKRKAKYSAEPSVWQYYKHLQFLDPHMTDRTDVSPSRKENHDVQLVVTDPSFPGRLIDEVHLQPCLFDIRDPKYRHSDCRHQAWNQIIQNLRYPSNISSIYKQWKKLRDRYVREKRRLKLQADAGIHEESTWELYGAMQWMDPYLDDRAQCSRTMKRLATQDDLSDFELDDDLNYMMMGGDKRGGNTVYDVPKRVASGGDVMLDGDSAFSASIVSDLRTLPEPARAQAKQLIEMLLETGKMPIM</sequence>
<organism evidence="2 3">
    <name type="scientific">Caenorhabditis auriculariae</name>
    <dbReference type="NCBI Taxonomy" id="2777116"/>
    <lineage>
        <taxon>Eukaryota</taxon>
        <taxon>Metazoa</taxon>
        <taxon>Ecdysozoa</taxon>
        <taxon>Nematoda</taxon>
        <taxon>Chromadorea</taxon>
        <taxon>Rhabditida</taxon>
        <taxon>Rhabditina</taxon>
        <taxon>Rhabditomorpha</taxon>
        <taxon>Rhabditoidea</taxon>
        <taxon>Rhabditidae</taxon>
        <taxon>Peloderinae</taxon>
        <taxon>Caenorhabditis</taxon>
    </lineage>
</organism>
<dbReference type="GO" id="GO:0006357">
    <property type="term" value="P:regulation of transcription by RNA polymerase II"/>
    <property type="evidence" value="ECO:0007669"/>
    <property type="project" value="TreeGrafter"/>
</dbReference>
<name>A0A8S1H3X3_9PELO</name>